<dbReference type="EC" id="3.1.26.5" evidence="7 8"/>
<evidence type="ECO:0000256" key="4">
    <source>
        <dbReference type="ARBA" id="ARBA00022759"/>
    </source>
</evidence>
<keyword evidence="10" id="KW-1185">Reference proteome</keyword>
<evidence type="ECO:0000256" key="3">
    <source>
        <dbReference type="ARBA" id="ARBA00022722"/>
    </source>
</evidence>
<evidence type="ECO:0000313" key="9">
    <source>
        <dbReference type="EMBL" id="SFS41453.1"/>
    </source>
</evidence>
<keyword evidence="5 7" id="KW-0378">Hydrolase</keyword>
<dbReference type="InterPro" id="IPR020539">
    <property type="entry name" value="RNase_P_CS"/>
</dbReference>
<dbReference type="PROSITE" id="PS00648">
    <property type="entry name" value="RIBONUCLEASE_P"/>
    <property type="match status" value="1"/>
</dbReference>
<sequence>MRYTLGKDEKLKGRKLIELLFSEGKRVKSFPIQLIYFKNNRETEVAIKAGFSVPKRNIKLAVNRNRIKRMLREVYRLNKFKFLDNLKDPYVFMFIYMAKEEINYADLEQALHKLHEKFLTKISDDEQV</sequence>
<dbReference type="HAMAP" id="MF_00227">
    <property type="entry name" value="RNase_P"/>
    <property type="match status" value="1"/>
</dbReference>
<dbReference type="GO" id="GO:0030677">
    <property type="term" value="C:ribonuclease P complex"/>
    <property type="evidence" value="ECO:0007669"/>
    <property type="project" value="TreeGrafter"/>
</dbReference>
<protein>
    <recommendedName>
        <fullName evidence="7 8">Ribonuclease P protein component</fullName>
        <shortName evidence="7">RNase P protein</shortName>
        <shortName evidence="7">RNaseP protein</shortName>
        <ecNumber evidence="7 8">3.1.26.5</ecNumber>
    </recommendedName>
    <alternativeName>
        <fullName evidence="7">Protein C5</fullName>
    </alternativeName>
</protein>
<dbReference type="Proteomes" id="UP000199312">
    <property type="component" value="Unassembled WGS sequence"/>
</dbReference>
<dbReference type="NCBIfam" id="TIGR00188">
    <property type="entry name" value="rnpA"/>
    <property type="match status" value="1"/>
</dbReference>
<evidence type="ECO:0000256" key="7">
    <source>
        <dbReference type="HAMAP-Rule" id="MF_00227"/>
    </source>
</evidence>
<dbReference type="GO" id="GO:0042781">
    <property type="term" value="F:3'-tRNA processing endoribonuclease activity"/>
    <property type="evidence" value="ECO:0007669"/>
    <property type="project" value="TreeGrafter"/>
</dbReference>
<keyword evidence="6 7" id="KW-0694">RNA-binding</keyword>
<dbReference type="Gene3D" id="3.30.230.10">
    <property type="match status" value="1"/>
</dbReference>
<evidence type="ECO:0000256" key="8">
    <source>
        <dbReference type="NCBIfam" id="TIGR00188"/>
    </source>
</evidence>
<name>A0A1I6PMK7_9FLAO</name>
<dbReference type="RefSeq" id="WP_090223674.1">
    <property type="nucleotide sequence ID" value="NZ_FOZP01000002.1"/>
</dbReference>
<dbReference type="STRING" id="593133.SAMN04488006_1197"/>
<evidence type="ECO:0000256" key="1">
    <source>
        <dbReference type="ARBA" id="ARBA00002663"/>
    </source>
</evidence>
<gene>
    <name evidence="7" type="primary">rnpA</name>
    <name evidence="9" type="ORF">SAMN04488006_1197</name>
</gene>
<dbReference type="GO" id="GO:0000049">
    <property type="term" value="F:tRNA binding"/>
    <property type="evidence" value="ECO:0007669"/>
    <property type="project" value="UniProtKB-UniRule"/>
</dbReference>
<organism evidence="9 10">
    <name type="scientific">Lutibacter maritimus</name>
    <dbReference type="NCBI Taxonomy" id="593133"/>
    <lineage>
        <taxon>Bacteria</taxon>
        <taxon>Pseudomonadati</taxon>
        <taxon>Bacteroidota</taxon>
        <taxon>Flavobacteriia</taxon>
        <taxon>Flavobacteriales</taxon>
        <taxon>Flavobacteriaceae</taxon>
        <taxon>Lutibacter</taxon>
    </lineage>
</organism>
<keyword evidence="4 7" id="KW-0255">Endonuclease</keyword>
<proteinExistence type="inferred from homology"/>
<evidence type="ECO:0000256" key="5">
    <source>
        <dbReference type="ARBA" id="ARBA00022801"/>
    </source>
</evidence>
<dbReference type="EMBL" id="FOZP01000002">
    <property type="protein sequence ID" value="SFS41453.1"/>
    <property type="molecule type" value="Genomic_DNA"/>
</dbReference>
<dbReference type="OrthoDB" id="1524972at2"/>
<comment type="similarity">
    <text evidence="7">Belongs to the RnpA family.</text>
</comment>
<dbReference type="InterPro" id="IPR014721">
    <property type="entry name" value="Ribsml_uS5_D2-typ_fold_subgr"/>
</dbReference>
<keyword evidence="2 7" id="KW-0819">tRNA processing</keyword>
<comment type="subunit">
    <text evidence="7">Consists of a catalytic RNA component (M1 or rnpB) and a protein subunit.</text>
</comment>
<dbReference type="AlphaFoldDB" id="A0A1I6PMK7"/>
<evidence type="ECO:0000256" key="6">
    <source>
        <dbReference type="ARBA" id="ARBA00022884"/>
    </source>
</evidence>
<dbReference type="PANTHER" id="PTHR33992:SF1">
    <property type="entry name" value="RIBONUCLEASE P PROTEIN COMPONENT"/>
    <property type="match status" value="1"/>
</dbReference>
<dbReference type="GO" id="GO:0004526">
    <property type="term" value="F:ribonuclease P activity"/>
    <property type="evidence" value="ECO:0007669"/>
    <property type="project" value="UniProtKB-UniRule"/>
</dbReference>
<comment type="catalytic activity">
    <reaction evidence="7">
        <text>Endonucleolytic cleavage of RNA, removing 5'-extranucleotides from tRNA precursor.</text>
        <dbReference type="EC" id="3.1.26.5"/>
    </reaction>
</comment>
<dbReference type="Pfam" id="PF00825">
    <property type="entry name" value="Ribonuclease_P"/>
    <property type="match status" value="1"/>
</dbReference>
<accession>A0A1I6PMK7</accession>
<dbReference type="PANTHER" id="PTHR33992">
    <property type="entry name" value="RIBONUCLEASE P PROTEIN COMPONENT"/>
    <property type="match status" value="1"/>
</dbReference>
<dbReference type="SUPFAM" id="SSF54211">
    <property type="entry name" value="Ribosomal protein S5 domain 2-like"/>
    <property type="match status" value="1"/>
</dbReference>
<dbReference type="InterPro" id="IPR000100">
    <property type="entry name" value="RNase_P"/>
</dbReference>
<evidence type="ECO:0000256" key="2">
    <source>
        <dbReference type="ARBA" id="ARBA00022694"/>
    </source>
</evidence>
<dbReference type="GO" id="GO:0001682">
    <property type="term" value="P:tRNA 5'-leader removal"/>
    <property type="evidence" value="ECO:0007669"/>
    <property type="project" value="UniProtKB-UniRule"/>
</dbReference>
<reference evidence="10" key="1">
    <citation type="submission" date="2016-10" db="EMBL/GenBank/DDBJ databases">
        <authorList>
            <person name="Varghese N."/>
            <person name="Submissions S."/>
        </authorList>
    </citation>
    <scope>NUCLEOTIDE SEQUENCE [LARGE SCALE GENOMIC DNA]</scope>
    <source>
        <strain evidence="10">DSM 24450</strain>
    </source>
</reference>
<comment type="function">
    <text evidence="1 7">RNaseP catalyzes the removal of the 5'-leader sequence from pre-tRNA to produce the mature 5'-terminus. It can also cleave other RNA substrates such as 4.5S RNA. The protein component plays an auxiliary but essential role in vivo by binding to the 5'-leader sequence and broadening the substrate specificity of the ribozyme.</text>
</comment>
<evidence type="ECO:0000313" key="10">
    <source>
        <dbReference type="Proteomes" id="UP000199312"/>
    </source>
</evidence>
<keyword evidence="3 7" id="KW-0540">Nuclease</keyword>
<dbReference type="InterPro" id="IPR020568">
    <property type="entry name" value="Ribosomal_Su5_D2-typ_SF"/>
</dbReference>